<name>X1JU36_9ZZZZ</name>
<feature type="non-terminal residue" evidence="1">
    <location>
        <position position="1"/>
    </location>
</feature>
<gene>
    <name evidence="1" type="ORF">S03H2_63054</name>
</gene>
<comment type="caution">
    <text evidence="1">The sequence shown here is derived from an EMBL/GenBank/DDBJ whole genome shotgun (WGS) entry which is preliminary data.</text>
</comment>
<organism evidence="1">
    <name type="scientific">marine sediment metagenome</name>
    <dbReference type="NCBI Taxonomy" id="412755"/>
    <lineage>
        <taxon>unclassified sequences</taxon>
        <taxon>metagenomes</taxon>
        <taxon>ecological metagenomes</taxon>
    </lineage>
</organism>
<protein>
    <submittedName>
        <fullName evidence="1">Uncharacterized protein</fullName>
    </submittedName>
</protein>
<dbReference type="AlphaFoldDB" id="X1JU36"/>
<reference evidence="1" key="1">
    <citation type="journal article" date="2014" name="Front. Microbiol.">
        <title>High frequency of phylogenetically diverse reductive dehalogenase-homologous genes in deep subseafloor sedimentary metagenomes.</title>
        <authorList>
            <person name="Kawai M."/>
            <person name="Futagami T."/>
            <person name="Toyoda A."/>
            <person name="Takaki Y."/>
            <person name="Nishi S."/>
            <person name="Hori S."/>
            <person name="Arai W."/>
            <person name="Tsubouchi T."/>
            <person name="Morono Y."/>
            <person name="Uchiyama I."/>
            <person name="Ito T."/>
            <person name="Fujiyama A."/>
            <person name="Inagaki F."/>
            <person name="Takami H."/>
        </authorList>
    </citation>
    <scope>NUCLEOTIDE SEQUENCE</scope>
    <source>
        <strain evidence="1">Expedition CK06-06</strain>
    </source>
</reference>
<accession>X1JU36</accession>
<evidence type="ECO:0000313" key="1">
    <source>
        <dbReference type="EMBL" id="GAH81784.1"/>
    </source>
</evidence>
<dbReference type="EMBL" id="BARU01040820">
    <property type="protein sequence ID" value="GAH81784.1"/>
    <property type="molecule type" value="Genomic_DNA"/>
</dbReference>
<sequence>GNAINWAEAGKFAEVIGSILQTILTTGMTVTAIVGIVLDNLLPGATREERGLTVWETEATDEAWEKAEAEWAKMAVGEERKIVIE</sequence>
<proteinExistence type="predicted"/>